<reference evidence="2 3" key="1">
    <citation type="submission" date="2019-11" db="EMBL/GenBank/DDBJ databases">
        <authorList>
            <person name="Im W.T."/>
        </authorList>
    </citation>
    <scope>NUCLEOTIDE SEQUENCE [LARGE SCALE GENOMIC DNA]</scope>
    <source>
        <strain evidence="2 3">SB-02</strain>
    </source>
</reference>
<dbReference type="RefSeq" id="WP_157476797.1">
    <property type="nucleotide sequence ID" value="NZ_CP046566.1"/>
</dbReference>
<dbReference type="Gene3D" id="1.20.120.1490">
    <property type="match status" value="1"/>
</dbReference>
<dbReference type="KEGG" id="fls:GLV81_03165"/>
<sequence>MKSNNKVLLVLIMVLLATNFGMLWYFTRESKVETKPVSRTERMGDMMRKELGFNNDQVQQYITLRLRRDSLMQPLNLELRQAKMNFLELLRQPNVPDSLVQKAALEVALKQAPIEVEFFQHFKRIQGLCSTEQLASFDSMLSRMVRRNTGDTSNISPGK</sequence>
<protein>
    <recommendedName>
        <fullName evidence="4">Periplasmic heavy metal sensor</fullName>
    </recommendedName>
</protein>
<dbReference type="EMBL" id="CP046566">
    <property type="protein sequence ID" value="QGW27237.1"/>
    <property type="molecule type" value="Genomic_DNA"/>
</dbReference>
<dbReference type="Proteomes" id="UP000426027">
    <property type="component" value="Chromosome"/>
</dbReference>
<evidence type="ECO:0000256" key="1">
    <source>
        <dbReference type="SAM" id="Phobius"/>
    </source>
</evidence>
<dbReference type="AlphaFoldDB" id="A0A6I6G533"/>
<gene>
    <name evidence="2" type="ORF">GLV81_03165</name>
</gene>
<organism evidence="2 3">
    <name type="scientific">Phnomibacter ginsenosidimutans</name>
    <dbReference type="NCBI Taxonomy" id="2676868"/>
    <lineage>
        <taxon>Bacteria</taxon>
        <taxon>Pseudomonadati</taxon>
        <taxon>Bacteroidota</taxon>
        <taxon>Chitinophagia</taxon>
        <taxon>Chitinophagales</taxon>
        <taxon>Chitinophagaceae</taxon>
        <taxon>Phnomibacter</taxon>
    </lineage>
</organism>
<keyword evidence="3" id="KW-1185">Reference proteome</keyword>
<proteinExistence type="predicted"/>
<name>A0A6I6G533_9BACT</name>
<feature type="transmembrane region" description="Helical" evidence="1">
    <location>
        <begin position="7"/>
        <end position="26"/>
    </location>
</feature>
<accession>A0A6I6G533</accession>
<evidence type="ECO:0000313" key="2">
    <source>
        <dbReference type="EMBL" id="QGW27237.1"/>
    </source>
</evidence>
<keyword evidence="1" id="KW-0812">Transmembrane</keyword>
<evidence type="ECO:0008006" key="4">
    <source>
        <dbReference type="Google" id="ProtNLM"/>
    </source>
</evidence>
<evidence type="ECO:0000313" key="3">
    <source>
        <dbReference type="Proteomes" id="UP000426027"/>
    </source>
</evidence>
<keyword evidence="1" id="KW-1133">Transmembrane helix</keyword>
<keyword evidence="1" id="KW-0472">Membrane</keyword>